<keyword evidence="2" id="KW-1185">Reference proteome</keyword>
<accession>A0A2S4WB21</accession>
<organism evidence="1 2">
    <name type="scientific">Puccinia striiformis</name>
    <dbReference type="NCBI Taxonomy" id="27350"/>
    <lineage>
        <taxon>Eukaryota</taxon>
        <taxon>Fungi</taxon>
        <taxon>Dikarya</taxon>
        <taxon>Basidiomycota</taxon>
        <taxon>Pucciniomycotina</taxon>
        <taxon>Pucciniomycetes</taxon>
        <taxon>Pucciniales</taxon>
        <taxon>Pucciniaceae</taxon>
        <taxon>Puccinia</taxon>
    </lineage>
</organism>
<dbReference type="VEuPathDB" id="FungiDB:PSHT_05256"/>
<comment type="caution">
    <text evidence="1">The sequence shown here is derived from an EMBL/GenBank/DDBJ whole genome shotgun (WGS) entry which is preliminary data.</text>
</comment>
<name>A0A2S4WB21_9BASI</name>
<dbReference type="Proteomes" id="UP000238274">
    <property type="component" value="Unassembled WGS sequence"/>
</dbReference>
<sequence>MARRRSRVIVLVFYVTVITVSIGAPLLGRECVRWRESTNGTQVLRHRQAYPDVLLAALAKSYLPKQIASSVVIRSRQNSPVEIQMEVSGR</sequence>
<protein>
    <submittedName>
        <fullName evidence="1">Uncharacterized protein</fullName>
    </submittedName>
</protein>
<evidence type="ECO:0000313" key="1">
    <source>
        <dbReference type="EMBL" id="POW18964.1"/>
    </source>
</evidence>
<dbReference type="EMBL" id="PKSM01000057">
    <property type="protein sequence ID" value="POW18964.1"/>
    <property type="molecule type" value="Genomic_DNA"/>
</dbReference>
<gene>
    <name evidence="1" type="ORF">PSHT_05256</name>
</gene>
<evidence type="ECO:0000313" key="2">
    <source>
        <dbReference type="Proteomes" id="UP000238274"/>
    </source>
</evidence>
<dbReference type="AlphaFoldDB" id="A0A2S4WB21"/>
<reference evidence="1 2" key="1">
    <citation type="submission" date="2017-12" db="EMBL/GenBank/DDBJ databases">
        <title>Gene loss provides genomic basis for host adaptation in cereal stripe rust fungi.</title>
        <authorList>
            <person name="Xia C."/>
        </authorList>
    </citation>
    <scope>NUCLEOTIDE SEQUENCE [LARGE SCALE GENOMIC DNA]</scope>
    <source>
        <strain evidence="1 2">93TX-2</strain>
    </source>
</reference>
<reference evidence="2" key="2">
    <citation type="journal article" date="2018" name="BMC Genomics">
        <title>Genomic insights into host adaptation between the wheat stripe rust pathogen (Puccinia striiformis f. sp. tritici) and the barley stripe rust pathogen (Puccinia striiformis f. sp. hordei).</title>
        <authorList>
            <person name="Xia C."/>
            <person name="Wang M."/>
            <person name="Yin C."/>
            <person name="Cornejo O.E."/>
            <person name="Hulbert S.H."/>
            <person name="Chen X."/>
        </authorList>
    </citation>
    <scope>NUCLEOTIDE SEQUENCE [LARGE SCALE GENOMIC DNA]</scope>
    <source>
        <strain evidence="2">93TX-2</strain>
    </source>
</reference>
<reference evidence="2" key="3">
    <citation type="journal article" date="2018" name="Mol. Plant Microbe Interact.">
        <title>Genome sequence resources for the wheat stripe rust pathogen (Puccinia striiformis f. sp. tritici) and the barley stripe rust pathogen (Puccinia striiformis f. sp. hordei).</title>
        <authorList>
            <person name="Xia C."/>
            <person name="Wang M."/>
            <person name="Yin C."/>
            <person name="Cornejo O.E."/>
            <person name="Hulbert S.H."/>
            <person name="Chen X."/>
        </authorList>
    </citation>
    <scope>NUCLEOTIDE SEQUENCE [LARGE SCALE GENOMIC DNA]</scope>
    <source>
        <strain evidence="2">93TX-2</strain>
    </source>
</reference>
<proteinExistence type="predicted"/>